<name>A0A517MJX5_9BACT</name>
<organism evidence="3 4">
    <name type="scientific">Roseimaritima multifibrata</name>
    <dbReference type="NCBI Taxonomy" id="1930274"/>
    <lineage>
        <taxon>Bacteria</taxon>
        <taxon>Pseudomonadati</taxon>
        <taxon>Planctomycetota</taxon>
        <taxon>Planctomycetia</taxon>
        <taxon>Pirellulales</taxon>
        <taxon>Pirellulaceae</taxon>
        <taxon>Roseimaritima</taxon>
    </lineage>
</organism>
<reference evidence="3 4" key="1">
    <citation type="submission" date="2019-02" db="EMBL/GenBank/DDBJ databases">
        <title>Deep-cultivation of Planctomycetes and their phenomic and genomic characterization uncovers novel biology.</title>
        <authorList>
            <person name="Wiegand S."/>
            <person name="Jogler M."/>
            <person name="Boedeker C."/>
            <person name="Pinto D."/>
            <person name="Vollmers J."/>
            <person name="Rivas-Marin E."/>
            <person name="Kohn T."/>
            <person name="Peeters S.H."/>
            <person name="Heuer A."/>
            <person name="Rast P."/>
            <person name="Oberbeckmann S."/>
            <person name="Bunk B."/>
            <person name="Jeske O."/>
            <person name="Meyerdierks A."/>
            <person name="Storesund J.E."/>
            <person name="Kallscheuer N."/>
            <person name="Luecker S."/>
            <person name="Lage O.M."/>
            <person name="Pohl T."/>
            <person name="Merkel B.J."/>
            <person name="Hornburger P."/>
            <person name="Mueller R.-W."/>
            <person name="Bruemmer F."/>
            <person name="Labrenz M."/>
            <person name="Spormann A.M."/>
            <person name="Op den Camp H."/>
            <person name="Overmann J."/>
            <person name="Amann R."/>
            <person name="Jetten M.S.M."/>
            <person name="Mascher T."/>
            <person name="Medema M.H."/>
            <person name="Devos D.P."/>
            <person name="Kaster A.-K."/>
            <person name="Ovreas L."/>
            <person name="Rohde M."/>
            <person name="Galperin M.Y."/>
            <person name="Jogler C."/>
        </authorList>
    </citation>
    <scope>NUCLEOTIDE SEQUENCE [LARGE SCALE GENOMIC DNA]</scope>
    <source>
        <strain evidence="3 4">FF011L</strain>
    </source>
</reference>
<evidence type="ECO:0000256" key="1">
    <source>
        <dbReference type="ARBA" id="ARBA00022723"/>
    </source>
</evidence>
<dbReference type="SUPFAM" id="SSF53800">
    <property type="entry name" value="Chelatase"/>
    <property type="match status" value="2"/>
</dbReference>
<dbReference type="PANTHER" id="PTHR33542:SF3">
    <property type="entry name" value="SIROHYDROCHLORIN FERROCHELATASE, CHLOROPLASTIC"/>
    <property type="match status" value="1"/>
</dbReference>
<dbReference type="CDD" id="cd03414">
    <property type="entry name" value="CbiX_SirB_C"/>
    <property type="match status" value="1"/>
</dbReference>
<dbReference type="AlphaFoldDB" id="A0A517MJX5"/>
<dbReference type="Gene3D" id="3.40.50.1400">
    <property type="match status" value="2"/>
</dbReference>
<dbReference type="Pfam" id="PF01903">
    <property type="entry name" value="CbiX"/>
    <property type="match status" value="2"/>
</dbReference>
<dbReference type="PANTHER" id="PTHR33542">
    <property type="entry name" value="SIROHYDROCHLORIN FERROCHELATASE, CHLOROPLASTIC"/>
    <property type="match status" value="1"/>
</dbReference>
<gene>
    <name evidence="3" type="primary">cbiX</name>
    <name evidence="3" type="ORF">FF011L_39880</name>
</gene>
<dbReference type="EC" id="4.99.1.3" evidence="3"/>
<dbReference type="InterPro" id="IPR002762">
    <property type="entry name" value="CbiX-like"/>
</dbReference>
<accession>A0A517MJX5</accession>
<dbReference type="GO" id="GO:0016852">
    <property type="term" value="F:sirohydrochlorin cobaltochelatase activity"/>
    <property type="evidence" value="ECO:0007669"/>
    <property type="project" value="UniProtKB-EC"/>
</dbReference>
<sequence>MSKTGLLLVGHGTRNDQGAEQFQVLTAVLKKQLPHFVVAGCFLELRPPTMEQAWQTLIEAGVTEVAVQPLLLFSAGHAKQDIPDAVDKLATPDIPVRYGRPLSRERNLVTLVCRTAANLLAELSPPQGSVSRTALVMVGRGSFDPCAQADMRLLAETVWRTVNEQLPSGSAGFLSVDTAFYAMAQPRLPEVLREVCSRGNVQDVIVQPHLLFAGQLHYAIEAQVQEVADQFPSKRILVGQPLGPDPLIAASVCNRIQE</sequence>
<evidence type="ECO:0000256" key="2">
    <source>
        <dbReference type="ARBA" id="ARBA00023239"/>
    </source>
</evidence>
<dbReference type="GO" id="GO:0046872">
    <property type="term" value="F:metal ion binding"/>
    <property type="evidence" value="ECO:0007669"/>
    <property type="project" value="UniProtKB-KW"/>
</dbReference>
<keyword evidence="1" id="KW-0479">Metal-binding</keyword>
<protein>
    <submittedName>
        <fullName evidence="3">Sirohydrochlorin cobaltochelatase</fullName>
        <ecNumber evidence="3">4.99.1.3</ecNumber>
    </submittedName>
</protein>
<dbReference type="RefSeq" id="WP_145353183.1">
    <property type="nucleotide sequence ID" value="NZ_CP036262.1"/>
</dbReference>
<proteinExistence type="predicted"/>
<dbReference type="EMBL" id="CP036262">
    <property type="protein sequence ID" value="QDS95195.1"/>
    <property type="molecule type" value="Genomic_DNA"/>
</dbReference>
<dbReference type="OrthoDB" id="9797895at2"/>
<dbReference type="CDD" id="cd03416">
    <property type="entry name" value="CbiX_SirB_N"/>
    <property type="match status" value="1"/>
</dbReference>
<dbReference type="Proteomes" id="UP000320672">
    <property type="component" value="Chromosome"/>
</dbReference>
<evidence type="ECO:0000313" key="3">
    <source>
        <dbReference type="EMBL" id="QDS95195.1"/>
    </source>
</evidence>
<dbReference type="KEGG" id="rml:FF011L_39880"/>
<keyword evidence="2 3" id="KW-0456">Lyase</keyword>
<dbReference type="InterPro" id="IPR050963">
    <property type="entry name" value="Sirohydro_Cobaltochel/CbiX"/>
</dbReference>
<evidence type="ECO:0000313" key="4">
    <source>
        <dbReference type="Proteomes" id="UP000320672"/>
    </source>
</evidence>
<keyword evidence="4" id="KW-1185">Reference proteome</keyword>